<proteinExistence type="predicted"/>
<evidence type="ECO:0000313" key="1">
    <source>
        <dbReference type="EMBL" id="MEJ8634749.1"/>
    </source>
</evidence>
<reference evidence="1" key="1">
    <citation type="submission" date="2024-03" db="EMBL/GenBank/DDBJ databases">
        <title>Novel Streptomyces species of biotechnological and ecological value are a feature of Machair soil.</title>
        <authorList>
            <person name="Prole J.R."/>
            <person name="Goodfellow M."/>
            <person name="Allenby N."/>
            <person name="Ward A.C."/>
        </authorList>
    </citation>
    <scope>NUCLEOTIDE SEQUENCE</scope>
    <source>
        <strain evidence="1">MS2.AVA.5</strain>
    </source>
</reference>
<name>A0ACC6PTU0_9ACTN</name>
<dbReference type="EC" id="2.5.1.54" evidence="1"/>
<evidence type="ECO:0000313" key="2">
    <source>
        <dbReference type="Proteomes" id="UP001377168"/>
    </source>
</evidence>
<dbReference type="Proteomes" id="UP001377168">
    <property type="component" value="Unassembled WGS sequence"/>
</dbReference>
<organism evidence="1 2">
    <name type="scientific">Streptomyces achmelvichensis</name>
    <dbReference type="NCBI Taxonomy" id="3134111"/>
    <lineage>
        <taxon>Bacteria</taxon>
        <taxon>Bacillati</taxon>
        <taxon>Actinomycetota</taxon>
        <taxon>Actinomycetes</taxon>
        <taxon>Kitasatosporales</taxon>
        <taxon>Streptomycetaceae</taxon>
        <taxon>Streptomyces</taxon>
    </lineage>
</organism>
<accession>A0ACC6PTU0</accession>
<sequence>MTTPLVGVPSVQSAPSWRSLPARQQPQWPDASALDSAVQTLGRSLPLVFPRECDLLKRRLAAVARGEAFLVQGGDCAESLDAADAASIGRTVATLRQLATVLGHAMALPVVTVGRLAGQYAKPRSASTETRDGLELPVYRGDAVNGSAFTAAARTPDPQRLVRIYNASAATLNLVRAFGMRERMGAAEAGDGLREFAAGSPSRERYEELVAGIEQAGGLVPADGVHTPGDLFTSHEGLLLDYESALTRTDVDTGKRYAVSGHLLWIGERTRQLDGAHVAYFAGISNPIAVKVGPGIGTDELLQLIDKLDPERDPGRLTLIVRMGAERIRDVLPDLIAKVTAEGIPVGWMSDPMHGNTIGAPCGRKTRRFDDVLDELSGFFEVTSGLGVHPGGVHLELTGDDVTECVGGAPGLTFDDLPDRYRSLCDPRLNREQALDLAFRLADTLPGRPGGRRTPAAGRPGEGLRHG</sequence>
<keyword evidence="1" id="KW-0808">Transferase</keyword>
<protein>
    <submittedName>
        <fullName evidence="1">3-deoxy-7-phosphoheptulonate synthase class II</fullName>
        <ecNumber evidence="1">2.5.1.54</ecNumber>
    </submittedName>
</protein>
<dbReference type="EMBL" id="JBBKAJ010000022">
    <property type="protein sequence ID" value="MEJ8634749.1"/>
    <property type="molecule type" value="Genomic_DNA"/>
</dbReference>
<keyword evidence="2" id="KW-1185">Reference proteome</keyword>
<gene>
    <name evidence="1" type="ORF">WKI67_15245</name>
</gene>
<comment type="caution">
    <text evidence="1">The sequence shown here is derived from an EMBL/GenBank/DDBJ whole genome shotgun (WGS) entry which is preliminary data.</text>
</comment>